<feature type="domain" description="UspA" evidence="5">
    <location>
        <begin position="5"/>
        <end position="147"/>
    </location>
</feature>
<comment type="similarity">
    <text evidence="2">Belongs to the universal stress protein A family.</text>
</comment>
<evidence type="ECO:0000313" key="6">
    <source>
        <dbReference type="EMBL" id="AJE20667.1"/>
    </source>
</evidence>
<dbReference type="Gene3D" id="3.40.50.12370">
    <property type="match status" value="1"/>
</dbReference>
<evidence type="ECO:0000259" key="5">
    <source>
        <dbReference type="Pfam" id="PF00582"/>
    </source>
</evidence>
<keyword evidence="7" id="KW-1185">Reference proteome</keyword>
<evidence type="ECO:0000313" key="7">
    <source>
        <dbReference type="Proteomes" id="UP000068210"/>
    </source>
</evidence>
<name>A0A0C4WQX8_9GAMM</name>
<dbReference type="HOGENOM" id="CLU_049301_1_2_6"/>
<evidence type="ECO:0000256" key="4">
    <source>
        <dbReference type="ARBA" id="ARBA00037131"/>
    </source>
</evidence>
<evidence type="ECO:0000256" key="3">
    <source>
        <dbReference type="ARBA" id="ARBA00022490"/>
    </source>
</evidence>
<proteinExistence type="inferred from homology"/>
<dbReference type="KEGG" id="acx:Achr_11870"/>
<dbReference type="GO" id="GO:0005737">
    <property type="term" value="C:cytoplasm"/>
    <property type="evidence" value="ECO:0007669"/>
    <property type="project" value="UniProtKB-SubCell"/>
</dbReference>
<dbReference type="SUPFAM" id="SSF52402">
    <property type="entry name" value="Adenine nucleotide alpha hydrolases-like"/>
    <property type="match status" value="2"/>
</dbReference>
<reference evidence="6 7" key="1">
    <citation type="journal article" date="2015" name="PLoS ONE">
        <title>Azotobacter Genomes: The Genome of Azotobacter chroococcum NCIMB 8003 (ATCC 4412).</title>
        <authorList>
            <person name="Robson R.L."/>
            <person name="Jones R."/>
            <person name="Robson R.M."/>
            <person name="Schwartz A."/>
            <person name="Richardson T.H."/>
        </authorList>
    </citation>
    <scope>NUCLEOTIDE SEQUENCE [LARGE SCALE GENOMIC DNA]</scope>
    <source>
        <strain evidence="6 7">NCIMB 8003</strain>
    </source>
</reference>
<dbReference type="PANTHER" id="PTHR47892">
    <property type="entry name" value="UNIVERSAL STRESS PROTEIN E"/>
    <property type="match status" value="1"/>
</dbReference>
<dbReference type="PANTHER" id="PTHR47892:SF1">
    <property type="entry name" value="UNIVERSAL STRESS PROTEIN E"/>
    <property type="match status" value="1"/>
</dbReference>
<comment type="function">
    <text evidence="4">Required for resistance to DNA-damaging agents.</text>
</comment>
<comment type="subcellular location">
    <subcellularLocation>
        <location evidence="1">Cytoplasm</location>
    </subcellularLocation>
</comment>
<dbReference type="CDD" id="cd00293">
    <property type="entry name" value="USP-like"/>
    <property type="match status" value="1"/>
</dbReference>
<evidence type="ECO:0000256" key="1">
    <source>
        <dbReference type="ARBA" id="ARBA00004496"/>
    </source>
</evidence>
<protein>
    <submittedName>
        <fullName evidence="6">Universal stress protein family</fullName>
    </submittedName>
</protein>
<dbReference type="InterPro" id="IPR006016">
    <property type="entry name" value="UspA"/>
</dbReference>
<gene>
    <name evidence="6" type="ORF">Achr_11870</name>
</gene>
<dbReference type="Proteomes" id="UP000068210">
    <property type="component" value="Chromosome"/>
</dbReference>
<accession>A0A0C4WQX8</accession>
<dbReference type="AlphaFoldDB" id="A0A0C4WQX8"/>
<dbReference type="EMBL" id="CP010415">
    <property type="protein sequence ID" value="AJE20667.1"/>
    <property type="molecule type" value="Genomic_DNA"/>
</dbReference>
<organism evidence="6 7">
    <name type="scientific">Azotobacter chroococcum NCIMB 8003</name>
    <dbReference type="NCBI Taxonomy" id="1328314"/>
    <lineage>
        <taxon>Bacteria</taxon>
        <taxon>Pseudomonadati</taxon>
        <taxon>Pseudomonadota</taxon>
        <taxon>Gammaproteobacteria</taxon>
        <taxon>Pseudomonadales</taxon>
        <taxon>Pseudomonadaceae</taxon>
        <taxon>Azotobacter</taxon>
    </lineage>
</organism>
<dbReference type="Pfam" id="PF00582">
    <property type="entry name" value="Usp"/>
    <property type="match status" value="2"/>
</dbReference>
<evidence type="ECO:0000256" key="2">
    <source>
        <dbReference type="ARBA" id="ARBA00008791"/>
    </source>
</evidence>
<sequence length="309" mass="34877">MMNLRQLLVVIDPTQEAQPALERAAWLARSSGAVLELLVCEFEPALEGSLLFDDRQTEQARAALLAHRHARLEALAAPLRAEGLQVQVESRWGKPLHRMILARIEELKPDLLFKATTHSHGLLERLRLSNTCWQLLRHCPVPLWLVHPGQWRGQRLCAALDPLHSADKPAHLDHRLIATARELAERLQLDAHYLHCYAPLPRSLVFDAELVATYDAYVERGSRQHRQAFEQLLAPYAIPASHRHLEQGYPEEVIPRFVRDRQVDLLLMGAVARGHLDNALIGNTAERVLEALECDLLVLRPQPGESSAA</sequence>
<dbReference type="STRING" id="1328314.Achr_11870"/>
<feature type="domain" description="UspA" evidence="5">
    <location>
        <begin position="174"/>
        <end position="300"/>
    </location>
</feature>
<keyword evidence="3" id="KW-0963">Cytoplasm</keyword>